<feature type="compositionally biased region" description="Basic and acidic residues" evidence="1">
    <location>
        <begin position="153"/>
        <end position="170"/>
    </location>
</feature>
<reference evidence="3" key="1">
    <citation type="journal article" date="2002" name="Science">
        <title>The draft genome of Ciona intestinalis: insights into chordate and vertebrate origins.</title>
        <authorList>
            <person name="Dehal P."/>
            <person name="Satou Y."/>
            <person name="Campbell R.K."/>
            <person name="Chapman J."/>
            <person name="Degnan B."/>
            <person name="De Tomaso A."/>
            <person name="Davidson B."/>
            <person name="Di Gregorio A."/>
            <person name="Gelpke M."/>
            <person name="Goodstein D.M."/>
            <person name="Harafuji N."/>
            <person name="Hastings K.E."/>
            <person name="Ho I."/>
            <person name="Hotta K."/>
            <person name="Huang W."/>
            <person name="Kawashima T."/>
            <person name="Lemaire P."/>
            <person name="Martinez D."/>
            <person name="Meinertzhagen I.A."/>
            <person name="Necula S."/>
            <person name="Nonaka M."/>
            <person name="Putnam N."/>
            <person name="Rash S."/>
            <person name="Saiga H."/>
            <person name="Satake M."/>
            <person name="Terry A."/>
            <person name="Yamada L."/>
            <person name="Wang H.G."/>
            <person name="Awazu S."/>
            <person name="Azumi K."/>
            <person name="Boore J."/>
            <person name="Branno M."/>
            <person name="Chin-Bow S."/>
            <person name="DeSantis R."/>
            <person name="Doyle S."/>
            <person name="Francino P."/>
            <person name="Keys D.N."/>
            <person name="Haga S."/>
            <person name="Hayashi H."/>
            <person name="Hino K."/>
            <person name="Imai K.S."/>
            <person name="Inaba K."/>
            <person name="Kano S."/>
            <person name="Kobayashi K."/>
            <person name="Kobayashi M."/>
            <person name="Lee B.I."/>
            <person name="Makabe K.W."/>
            <person name="Manohar C."/>
            <person name="Matassi G."/>
            <person name="Medina M."/>
            <person name="Mochizuki Y."/>
            <person name="Mount S."/>
            <person name="Morishita T."/>
            <person name="Miura S."/>
            <person name="Nakayama A."/>
            <person name="Nishizaka S."/>
            <person name="Nomoto H."/>
            <person name="Ohta F."/>
            <person name="Oishi K."/>
            <person name="Rigoutsos I."/>
            <person name="Sano M."/>
            <person name="Sasaki A."/>
            <person name="Sasakura Y."/>
            <person name="Shoguchi E."/>
            <person name="Shin-i T."/>
            <person name="Spagnuolo A."/>
            <person name="Stainier D."/>
            <person name="Suzuki M.M."/>
            <person name="Tassy O."/>
            <person name="Takatori N."/>
            <person name="Tokuoka M."/>
            <person name="Yagi K."/>
            <person name="Yoshizaki F."/>
            <person name="Wada S."/>
            <person name="Zhang C."/>
            <person name="Hyatt P.D."/>
            <person name="Larimer F."/>
            <person name="Detter C."/>
            <person name="Doggett N."/>
            <person name="Glavina T."/>
            <person name="Hawkins T."/>
            <person name="Richardson P."/>
            <person name="Lucas S."/>
            <person name="Kohara Y."/>
            <person name="Levine M."/>
            <person name="Satoh N."/>
            <person name="Rokhsar D.S."/>
        </authorList>
    </citation>
    <scope>NUCLEOTIDE SEQUENCE [LARGE SCALE GENOMIC DNA]</scope>
</reference>
<evidence type="ECO:0000313" key="3">
    <source>
        <dbReference type="Proteomes" id="UP000008144"/>
    </source>
</evidence>
<proteinExistence type="predicted"/>
<reference evidence="2" key="2">
    <citation type="journal article" date="2008" name="Genome Biol.">
        <title>Improved genome assembly and evidence-based global gene model set for the chordate Ciona intestinalis: new insight into intron and operon populations.</title>
        <authorList>
            <person name="Satou Y."/>
            <person name="Mineta K."/>
            <person name="Ogasawara M."/>
            <person name="Sasakura Y."/>
            <person name="Shoguchi E."/>
            <person name="Ueno K."/>
            <person name="Yamada L."/>
            <person name="Matsumoto J."/>
            <person name="Wasserscheid J."/>
            <person name="Dewar K."/>
            <person name="Wiley G.B."/>
            <person name="Macmil S.L."/>
            <person name="Roe B.A."/>
            <person name="Zeller R.W."/>
            <person name="Hastings K.E."/>
            <person name="Lemaire P."/>
            <person name="Lindquist E."/>
            <person name="Endo T."/>
            <person name="Hotta K."/>
            <person name="Inaba K."/>
        </authorList>
    </citation>
    <scope>NUCLEOTIDE SEQUENCE [LARGE SCALE GENOMIC DNA]</scope>
    <source>
        <strain evidence="2">wild type</strain>
    </source>
</reference>
<dbReference type="HOGENOM" id="CLU_1334517_0_0_1"/>
<accession>H2XRQ2</accession>
<dbReference type="InParanoid" id="H2XRQ2"/>
<evidence type="ECO:0000313" key="2">
    <source>
        <dbReference type="Ensembl" id="ENSCINP00000032336.1"/>
    </source>
</evidence>
<feature type="compositionally biased region" description="Low complexity" evidence="1">
    <location>
        <begin position="63"/>
        <end position="78"/>
    </location>
</feature>
<feature type="compositionally biased region" description="Basic and acidic residues" evidence="1">
    <location>
        <begin position="124"/>
        <end position="142"/>
    </location>
</feature>
<dbReference type="Ensembl" id="ENSCINT00000031398.1">
    <property type="protein sequence ID" value="ENSCINP00000032336.1"/>
    <property type="gene ID" value="ENSCING00000018456.1"/>
</dbReference>
<feature type="region of interest" description="Disordered" evidence="1">
    <location>
        <begin position="49"/>
        <end position="206"/>
    </location>
</feature>
<feature type="compositionally biased region" description="Basic and acidic residues" evidence="1">
    <location>
        <begin position="177"/>
        <end position="197"/>
    </location>
</feature>
<organism evidence="2 3">
    <name type="scientific">Ciona intestinalis</name>
    <name type="common">Transparent sea squirt</name>
    <name type="synonym">Ascidia intestinalis</name>
    <dbReference type="NCBI Taxonomy" id="7719"/>
    <lineage>
        <taxon>Eukaryota</taxon>
        <taxon>Metazoa</taxon>
        <taxon>Chordata</taxon>
        <taxon>Tunicata</taxon>
        <taxon>Ascidiacea</taxon>
        <taxon>Phlebobranchia</taxon>
        <taxon>Cionidae</taxon>
        <taxon>Ciona</taxon>
    </lineage>
</organism>
<reference evidence="2" key="3">
    <citation type="submission" date="2025-08" db="UniProtKB">
        <authorList>
            <consortium name="Ensembl"/>
        </authorList>
    </citation>
    <scope>IDENTIFICATION</scope>
</reference>
<feature type="compositionally biased region" description="Basic and acidic residues" evidence="1">
    <location>
        <begin position="97"/>
        <end position="111"/>
    </location>
</feature>
<feature type="compositionally biased region" description="Polar residues" evidence="1">
    <location>
        <begin position="51"/>
        <end position="61"/>
    </location>
</feature>
<reference evidence="2" key="4">
    <citation type="submission" date="2025-09" db="UniProtKB">
        <authorList>
            <consortium name="Ensembl"/>
        </authorList>
    </citation>
    <scope>IDENTIFICATION</scope>
</reference>
<dbReference type="EMBL" id="EAAA01000238">
    <property type="status" value="NOT_ANNOTATED_CDS"/>
    <property type="molecule type" value="Genomic_DNA"/>
</dbReference>
<dbReference type="AlphaFoldDB" id="H2XRQ2"/>
<sequence>MRGRKLNGSRLKLDYASQELIELFLNHMQKSGQSVTTFESIRHLLLPAPSTAGSAPTSTHPVSMRSGGSSSSSHPYSSNDQYFDDPSSSRYPPRGYEPPREGWRSWEDRSRSRPAYQGLSPRGRRYEDDHHDRGEYFHREDDYFPSTGAAYDQDYRNPDYLRREHSREFRGPPLPRGYEDYHRDVKPRERRERDSLHHLRSGHNSP</sequence>
<keyword evidence="3" id="KW-1185">Reference proteome</keyword>
<protein>
    <submittedName>
        <fullName evidence="2">Uncharacterized protein</fullName>
    </submittedName>
</protein>
<evidence type="ECO:0000256" key="1">
    <source>
        <dbReference type="SAM" id="MobiDB-lite"/>
    </source>
</evidence>
<name>H2XRQ2_CIOIN</name>
<dbReference type="Proteomes" id="UP000008144">
    <property type="component" value="Chromosome 1"/>
</dbReference>